<proteinExistence type="predicted"/>
<dbReference type="AlphaFoldDB" id="A0AAU7QK76"/>
<evidence type="ECO:0000313" key="2">
    <source>
        <dbReference type="EMBL" id="XBS89981.1"/>
    </source>
</evidence>
<sequence>MRYFLTILLALALAVVGGEVFAQEASPPDITKSSGTTVATAIVLSETDDDAAIKAEDAWLGQHFPGYTKVSQALLNPHGHYYDAIEITTASQETKKIYFDITRSQNALIDMFKQSN</sequence>
<dbReference type="RefSeq" id="WP_350016252.1">
    <property type="nucleotide sequence ID" value="NZ_CP157948.1"/>
</dbReference>
<evidence type="ECO:0008006" key="3">
    <source>
        <dbReference type="Google" id="ProtNLM"/>
    </source>
</evidence>
<dbReference type="EMBL" id="CP157948">
    <property type="protein sequence ID" value="XBS89981.1"/>
    <property type="molecule type" value="Genomic_DNA"/>
</dbReference>
<gene>
    <name evidence="2" type="ORF">ABNK63_16585</name>
</gene>
<feature type="chain" id="PRO_5043537657" description="PepSY domain-containing protein" evidence="1">
    <location>
        <begin position="23"/>
        <end position="116"/>
    </location>
</feature>
<feature type="signal peptide" evidence="1">
    <location>
        <begin position="1"/>
        <end position="22"/>
    </location>
</feature>
<accession>A0AAU7QK76</accession>
<name>A0AAU7QK76_9GAMM</name>
<organism evidence="2">
    <name type="scientific">Rhodanobacter sp. IGA1.0</name>
    <dbReference type="NCBI Taxonomy" id="3158582"/>
    <lineage>
        <taxon>Bacteria</taxon>
        <taxon>Pseudomonadati</taxon>
        <taxon>Pseudomonadota</taxon>
        <taxon>Gammaproteobacteria</taxon>
        <taxon>Lysobacterales</taxon>
        <taxon>Rhodanobacteraceae</taxon>
        <taxon>Rhodanobacter</taxon>
    </lineage>
</organism>
<keyword evidence="1" id="KW-0732">Signal</keyword>
<evidence type="ECO:0000256" key="1">
    <source>
        <dbReference type="SAM" id="SignalP"/>
    </source>
</evidence>
<reference evidence="2" key="1">
    <citation type="submission" date="2024-06" db="EMBL/GenBank/DDBJ databases">
        <authorList>
            <person name="Sun Y."/>
        </authorList>
    </citation>
    <scope>NUCLEOTIDE SEQUENCE</scope>
    <source>
        <strain evidence="2">IGA1.0</strain>
    </source>
</reference>
<protein>
    <recommendedName>
        <fullName evidence="3">PepSY domain-containing protein</fullName>
    </recommendedName>
</protein>